<dbReference type="InterPro" id="IPR038077">
    <property type="entry name" value="Troponin_sf"/>
</dbReference>
<dbReference type="InterPro" id="IPR000845">
    <property type="entry name" value="Nucleoside_phosphorylase_d"/>
</dbReference>
<comment type="caution">
    <text evidence="6">The sequence shown here is derived from an EMBL/GenBank/DDBJ whole genome shotgun (WGS) entry which is preliminary data.</text>
</comment>
<dbReference type="InterPro" id="IPR035994">
    <property type="entry name" value="Nucleoside_phosphorylase_sf"/>
</dbReference>
<dbReference type="InterPro" id="IPR001978">
    <property type="entry name" value="Troponin"/>
</dbReference>
<evidence type="ECO:0000256" key="4">
    <source>
        <dbReference type="SAM" id="MobiDB-lite"/>
    </source>
</evidence>
<keyword evidence="1" id="KW-0328">Glycosyltransferase</keyword>
<name>A0ABQ7S6D5_9ACAR</name>
<dbReference type="Gene3D" id="1.20.5.350">
    <property type="match status" value="1"/>
</dbReference>
<dbReference type="SUPFAM" id="SSF53167">
    <property type="entry name" value="Purine and uridine phosphorylases"/>
    <property type="match status" value="1"/>
</dbReference>
<feature type="domain" description="Nucleoside phosphorylase" evidence="5">
    <location>
        <begin position="203"/>
        <end position="272"/>
    </location>
</feature>
<dbReference type="SUPFAM" id="SSF90250">
    <property type="entry name" value="Troponin coil-coiled subunits"/>
    <property type="match status" value="1"/>
</dbReference>
<evidence type="ECO:0000256" key="3">
    <source>
        <dbReference type="ARBA" id="ARBA00022726"/>
    </source>
</evidence>
<dbReference type="Gene3D" id="3.40.50.1580">
    <property type="entry name" value="Nucleoside phosphorylase domain"/>
    <property type="match status" value="1"/>
</dbReference>
<dbReference type="EMBL" id="JAIFTH010000769">
    <property type="protein sequence ID" value="KAG9508985.1"/>
    <property type="molecule type" value="Genomic_DNA"/>
</dbReference>
<gene>
    <name evidence="6" type="primary">tni-4</name>
    <name evidence="6" type="ORF">GZH46_02507</name>
</gene>
<evidence type="ECO:0000259" key="5">
    <source>
        <dbReference type="Pfam" id="PF01048"/>
    </source>
</evidence>
<proteinExistence type="predicted"/>
<dbReference type="PANTHER" id="PTHR42679">
    <property type="entry name" value="S-METHYL-5'-THIOADENOSINE PHOSPHORYLASE"/>
    <property type="match status" value="1"/>
</dbReference>
<feature type="region of interest" description="Disordered" evidence="4">
    <location>
        <begin position="1"/>
        <end position="37"/>
    </location>
</feature>
<protein>
    <submittedName>
        <fullName evidence="6">Troponin I 4</fullName>
    </submittedName>
</protein>
<evidence type="ECO:0000256" key="2">
    <source>
        <dbReference type="ARBA" id="ARBA00022679"/>
    </source>
</evidence>
<organism evidence="6 7">
    <name type="scientific">Fragariocoptes setiger</name>
    <dbReference type="NCBI Taxonomy" id="1670756"/>
    <lineage>
        <taxon>Eukaryota</taxon>
        <taxon>Metazoa</taxon>
        <taxon>Ecdysozoa</taxon>
        <taxon>Arthropoda</taxon>
        <taxon>Chelicerata</taxon>
        <taxon>Arachnida</taxon>
        <taxon>Acari</taxon>
        <taxon>Acariformes</taxon>
        <taxon>Trombidiformes</taxon>
        <taxon>Prostigmata</taxon>
        <taxon>Eupodina</taxon>
        <taxon>Eriophyoidea</taxon>
        <taxon>Phytoptidae</taxon>
        <taxon>Fragariocoptes</taxon>
    </lineage>
</organism>
<reference evidence="6 7" key="1">
    <citation type="submission" date="2020-10" db="EMBL/GenBank/DDBJ databases">
        <authorList>
            <person name="Klimov P.B."/>
            <person name="Dyachkov S.M."/>
            <person name="Chetverikov P.E."/>
        </authorList>
    </citation>
    <scope>NUCLEOTIDE SEQUENCE [LARGE SCALE GENOMIC DNA]</scope>
    <source>
        <strain evidence="6">BMOC 18-1129-001#AD2665</strain>
        <tissue evidence="6">Entire mites</tissue>
    </source>
</reference>
<sequence>EEKRKREERERKKAEVRARLEAASASKTKKKGFMTPERKKKLRLLLRRKAAEELKRQQETKAAERKQVISQRTGDKVAIDSLSDDQLKSLILKYHDRIANLESEKWDLEYQVGRKDLDIHELAFKVNDMRGKFIKPPLKKIPKYEAKIERMLLNARKEIGFTVELKSVKKDQFKADETKTNKAPAPEWAWKKGGQAGAAAAMIEGVRVYILARHGKNHDCSPSHVNYRANLWTLVQQLNCTHILVTSACGSLQEHIEPGHVGILDQYIDRTTSLRDRLRNFFKCVT</sequence>
<feature type="compositionally biased region" description="Basic and acidic residues" evidence="4">
    <location>
        <begin position="1"/>
        <end position="20"/>
    </location>
</feature>
<keyword evidence="7" id="KW-1185">Reference proteome</keyword>
<evidence type="ECO:0000313" key="6">
    <source>
        <dbReference type="EMBL" id="KAG9508985.1"/>
    </source>
</evidence>
<keyword evidence="3" id="KW-0660">Purine salvage</keyword>
<dbReference type="InterPro" id="IPR010044">
    <property type="entry name" value="MTAP"/>
</dbReference>
<dbReference type="Pfam" id="PF01048">
    <property type="entry name" value="PNP_UDP_1"/>
    <property type="match status" value="1"/>
</dbReference>
<evidence type="ECO:0000313" key="7">
    <source>
        <dbReference type="Proteomes" id="UP000825002"/>
    </source>
</evidence>
<dbReference type="Proteomes" id="UP000825002">
    <property type="component" value="Unassembled WGS sequence"/>
</dbReference>
<evidence type="ECO:0000256" key="1">
    <source>
        <dbReference type="ARBA" id="ARBA00022676"/>
    </source>
</evidence>
<dbReference type="PANTHER" id="PTHR42679:SF2">
    <property type="entry name" value="S-METHYL-5'-THIOADENOSINE PHOSPHORYLASE"/>
    <property type="match status" value="1"/>
</dbReference>
<feature type="non-terminal residue" evidence="6">
    <location>
        <position position="1"/>
    </location>
</feature>
<feature type="compositionally biased region" description="Basic residues" evidence="4">
    <location>
        <begin position="27"/>
        <end position="37"/>
    </location>
</feature>
<keyword evidence="2" id="KW-0808">Transferase</keyword>
<dbReference type="Pfam" id="PF00992">
    <property type="entry name" value="Troponin"/>
    <property type="match status" value="1"/>
</dbReference>
<accession>A0ABQ7S6D5</accession>